<feature type="transmembrane region" description="Helical" evidence="23">
    <location>
        <begin position="1331"/>
        <end position="1353"/>
    </location>
</feature>
<dbReference type="GO" id="GO:0016491">
    <property type="term" value="F:oxidoreductase activity"/>
    <property type="evidence" value="ECO:0007669"/>
    <property type="project" value="InterPro"/>
</dbReference>
<dbReference type="Pfam" id="PF00970">
    <property type="entry name" value="FAD_binding_6"/>
    <property type="match status" value="1"/>
</dbReference>
<keyword evidence="23" id="KW-0472">Membrane</keyword>
<evidence type="ECO:0000256" key="11">
    <source>
        <dbReference type="ARBA" id="ARBA00022723"/>
    </source>
</evidence>
<dbReference type="Pfam" id="PF00330">
    <property type="entry name" value="Aconitase"/>
    <property type="match status" value="1"/>
</dbReference>
<dbReference type="Pfam" id="PF00694">
    <property type="entry name" value="Aconitase_C"/>
    <property type="match status" value="1"/>
</dbReference>
<evidence type="ECO:0000256" key="23">
    <source>
        <dbReference type="SAM" id="Phobius"/>
    </source>
</evidence>
<keyword evidence="27" id="KW-1185">Reference proteome</keyword>
<dbReference type="InterPro" id="IPR036259">
    <property type="entry name" value="MFS_trans_sf"/>
</dbReference>
<dbReference type="Gene3D" id="2.40.30.10">
    <property type="entry name" value="Translation factors"/>
    <property type="match status" value="1"/>
</dbReference>
<evidence type="ECO:0000256" key="13">
    <source>
        <dbReference type="ARBA" id="ARBA00022946"/>
    </source>
</evidence>
<keyword evidence="15 21" id="KW-0411">Iron-sulfur</keyword>
<evidence type="ECO:0000256" key="14">
    <source>
        <dbReference type="ARBA" id="ARBA00023004"/>
    </source>
</evidence>
<keyword evidence="16 21" id="KW-0496">Mitochondrion</keyword>
<dbReference type="Gene3D" id="3.20.19.10">
    <property type="entry name" value="Aconitase, domain 4"/>
    <property type="match status" value="1"/>
</dbReference>
<dbReference type="InterPro" id="IPR018136">
    <property type="entry name" value="Aconitase_4Fe-4S_BS"/>
</dbReference>
<dbReference type="InterPro" id="IPR000573">
    <property type="entry name" value="AconitaseA/IPMdHydase_ssu_swvl"/>
</dbReference>
<dbReference type="RefSeq" id="XP_040787293.1">
    <property type="nucleotide sequence ID" value="XM_040928727.1"/>
</dbReference>
<feature type="transmembrane region" description="Helical" evidence="23">
    <location>
        <begin position="1266"/>
        <end position="1282"/>
    </location>
</feature>
<comment type="caution">
    <text evidence="26">The sequence shown here is derived from an EMBL/GenBank/DDBJ whole genome shotgun (WGS) entry which is preliminary data.</text>
</comment>
<dbReference type="Gene3D" id="1.20.1720.10">
    <property type="entry name" value="Multidrug resistance protein D"/>
    <property type="match status" value="1"/>
</dbReference>
<evidence type="ECO:0000256" key="18">
    <source>
        <dbReference type="ARBA" id="ARBA00023239"/>
    </source>
</evidence>
<keyword evidence="18 21" id="KW-0456">Lyase</keyword>
<gene>
    <name evidence="26" type="ORF">K460DRAFT_284348</name>
</gene>
<dbReference type="SUPFAM" id="SSF63380">
    <property type="entry name" value="Riboflavin synthase domain-like"/>
    <property type="match status" value="1"/>
</dbReference>
<keyword evidence="23" id="KW-0812">Transmembrane</keyword>
<dbReference type="GeneID" id="63845979"/>
<dbReference type="Proteomes" id="UP000800039">
    <property type="component" value="Unassembled WGS sequence"/>
</dbReference>
<keyword evidence="12" id="KW-0274">FAD</keyword>
<reference evidence="26" key="1">
    <citation type="submission" date="2020-01" db="EMBL/GenBank/DDBJ databases">
        <authorList>
            <consortium name="DOE Joint Genome Institute"/>
            <person name="Haridas S."/>
            <person name="Albert R."/>
            <person name="Binder M."/>
            <person name="Bloem J."/>
            <person name="Labutti K."/>
            <person name="Salamov A."/>
            <person name="Andreopoulos B."/>
            <person name="Baker S.E."/>
            <person name="Barry K."/>
            <person name="Bills G."/>
            <person name="Bluhm B.H."/>
            <person name="Cannon C."/>
            <person name="Castanera R."/>
            <person name="Culley D.E."/>
            <person name="Daum C."/>
            <person name="Ezra D."/>
            <person name="Gonzalez J.B."/>
            <person name="Henrissat B."/>
            <person name="Kuo A."/>
            <person name="Liang C."/>
            <person name="Lipzen A."/>
            <person name="Lutzoni F."/>
            <person name="Magnuson J."/>
            <person name="Mondo S."/>
            <person name="Nolan M."/>
            <person name="Ohm R."/>
            <person name="Pangilinan J."/>
            <person name="Park H.-J."/>
            <person name="Ramirez L."/>
            <person name="Alfaro M."/>
            <person name="Sun H."/>
            <person name="Tritt A."/>
            <person name="Yoshinaga Y."/>
            <person name="Zwiers L.-H."/>
            <person name="Turgeon B.G."/>
            <person name="Goodwin S.B."/>
            <person name="Spatafora J.W."/>
            <person name="Crous P.W."/>
            <person name="Grigoriev I.V."/>
        </authorList>
    </citation>
    <scope>NUCLEOTIDE SEQUENCE</scope>
    <source>
        <strain evidence="26">CBS 394.84</strain>
    </source>
</reference>
<dbReference type="GO" id="GO:0004409">
    <property type="term" value="F:homoaconitate hydratase activity"/>
    <property type="evidence" value="ECO:0007669"/>
    <property type="project" value="UniProtKB-UniRule"/>
</dbReference>
<feature type="domain" description="FAD-binding FR-type" evidence="25">
    <location>
        <begin position="866"/>
        <end position="981"/>
    </location>
</feature>
<evidence type="ECO:0000256" key="10">
    <source>
        <dbReference type="ARBA" id="ARBA00022630"/>
    </source>
</evidence>
<dbReference type="PRINTS" id="PR00415">
    <property type="entry name" value="ACONITASE"/>
</dbReference>
<evidence type="ECO:0000256" key="16">
    <source>
        <dbReference type="ARBA" id="ARBA00023128"/>
    </source>
</evidence>
<keyword evidence="23" id="KW-1133">Transmembrane helix</keyword>
<evidence type="ECO:0000256" key="12">
    <source>
        <dbReference type="ARBA" id="ARBA00022827"/>
    </source>
</evidence>
<evidence type="ECO:0000256" key="3">
    <source>
        <dbReference type="ARBA" id="ARBA00004141"/>
    </source>
</evidence>
<dbReference type="GO" id="GO:0019878">
    <property type="term" value="P:lysine biosynthetic process via aminoadipic acid"/>
    <property type="evidence" value="ECO:0007669"/>
    <property type="project" value="UniProtKB-UniRule"/>
</dbReference>
<dbReference type="GO" id="GO:0005739">
    <property type="term" value="C:mitochondrion"/>
    <property type="evidence" value="ECO:0007669"/>
    <property type="project" value="UniProtKB-SubCell"/>
</dbReference>
<feature type="transmembrane region" description="Helical" evidence="23">
    <location>
        <begin position="1209"/>
        <end position="1231"/>
    </location>
</feature>
<feature type="transmembrane region" description="Helical" evidence="23">
    <location>
        <begin position="1243"/>
        <end position="1260"/>
    </location>
</feature>
<dbReference type="Gene3D" id="3.30.499.10">
    <property type="entry name" value="Aconitase, domain 3"/>
    <property type="match status" value="2"/>
</dbReference>
<evidence type="ECO:0000256" key="20">
    <source>
        <dbReference type="ARBA" id="ARBA00032706"/>
    </source>
</evidence>
<dbReference type="PROSITE" id="PS51384">
    <property type="entry name" value="FAD_FR"/>
    <property type="match status" value="1"/>
</dbReference>
<dbReference type="SUPFAM" id="SSF52343">
    <property type="entry name" value="Ferredoxin reductase-like, C-terminal NADP-linked domain"/>
    <property type="match status" value="1"/>
</dbReference>
<keyword evidence="9 21" id="KW-0028">Amino-acid biosynthesis</keyword>
<comment type="cofactor">
    <cofactor evidence="1">
        <name>FAD</name>
        <dbReference type="ChEBI" id="CHEBI:57692"/>
    </cofactor>
</comment>
<evidence type="ECO:0000256" key="19">
    <source>
        <dbReference type="ARBA" id="ARBA00029338"/>
    </source>
</evidence>
<evidence type="ECO:0000256" key="17">
    <source>
        <dbReference type="ARBA" id="ARBA00023154"/>
    </source>
</evidence>
<feature type="compositionally biased region" description="Low complexity" evidence="22">
    <location>
        <begin position="748"/>
        <end position="757"/>
    </location>
</feature>
<feature type="transmembrane region" description="Helical" evidence="23">
    <location>
        <begin position="1603"/>
        <end position="1622"/>
    </location>
</feature>
<keyword evidence="14 21" id="KW-0408">Iron</keyword>
<evidence type="ECO:0000256" key="21">
    <source>
        <dbReference type="RuleBase" id="RU362038"/>
    </source>
</evidence>
<comment type="catalytic activity">
    <reaction evidence="19 21">
        <text>(2R,3S)-homoisocitrate = cis-homoaconitate + H2O</text>
        <dbReference type="Rhea" id="RHEA:15485"/>
        <dbReference type="ChEBI" id="CHEBI:15377"/>
        <dbReference type="ChEBI" id="CHEBI:15404"/>
        <dbReference type="ChEBI" id="CHEBI:58174"/>
        <dbReference type="EC" id="4.2.1.36"/>
    </reaction>
</comment>
<feature type="domain" description="Major facilitator superfamily (MFS) profile" evidence="24">
    <location>
        <begin position="1147"/>
        <end position="1627"/>
    </location>
</feature>
<dbReference type="Pfam" id="PF07690">
    <property type="entry name" value="MFS_1"/>
    <property type="match status" value="1"/>
</dbReference>
<evidence type="ECO:0000256" key="5">
    <source>
        <dbReference type="ARBA" id="ARBA00005106"/>
    </source>
</evidence>
<evidence type="ECO:0000256" key="6">
    <source>
        <dbReference type="ARBA" id="ARBA00007185"/>
    </source>
</evidence>
<dbReference type="PROSITE" id="PS50850">
    <property type="entry name" value="MFS"/>
    <property type="match status" value="1"/>
</dbReference>
<dbReference type="InterPro" id="IPR039386">
    <property type="entry name" value="Homoaconitase_swivel"/>
</dbReference>
<dbReference type="InterPro" id="IPR001030">
    <property type="entry name" value="Acoase/IPM_deHydtase_lsu_aba"/>
</dbReference>
<feature type="transmembrane region" description="Helical" evidence="23">
    <location>
        <begin position="1303"/>
        <end position="1325"/>
    </location>
</feature>
<dbReference type="OrthoDB" id="10262323at2759"/>
<keyword evidence="10" id="KW-0285">Flavoprotein</keyword>
<comment type="cofactor">
    <cofactor evidence="21">
        <name>[4Fe-4S] cluster</name>
        <dbReference type="ChEBI" id="CHEBI:49883"/>
    </cofactor>
    <text evidence="21">Binds 1 [4Fe-4S] cluster per subunit.</text>
</comment>
<evidence type="ECO:0000256" key="7">
    <source>
        <dbReference type="ARBA" id="ARBA00012022"/>
    </source>
</evidence>
<evidence type="ECO:0000256" key="4">
    <source>
        <dbReference type="ARBA" id="ARBA00004173"/>
    </source>
</evidence>
<dbReference type="GO" id="GO:0046872">
    <property type="term" value="F:metal ion binding"/>
    <property type="evidence" value="ECO:0007669"/>
    <property type="project" value="UniProtKB-UniRule"/>
</dbReference>
<protein>
    <recommendedName>
        <fullName evidence="8 21">Homoaconitase, mitochondrial</fullName>
        <ecNumber evidence="7 21">4.2.1.36</ecNumber>
    </recommendedName>
    <alternativeName>
        <fullName evidence="20 21">Homoaconitate hydratase</fullName>
    </alternativeName>
</protein>
<dbReference type="InterPro" id="IPR036008">
    <property type="entry name" value="Aconitase_4Fe-4S_dom"/>
</dbReference>
<comment type="subcellular location">
    <subcellularLocation>
        <location evidence="3">Membrane</location>
        <topology evidence="3">Multi-pass membrane protein</topology>
    </subcellularLocation>
    <subcellularLocation>
        <location evidence="4 21">Mitochondrion</location>
    </subcellularLocation>
</comment>
<feature type="transmembrane region" description="Helical" evidence="23">
    <location>
        <begin position="1472"/>
        <end position="1494"/>
    </location>
</feature>
<feature type="compositionally biased region" description="Low complexity" evidence="22">
    <location>
        <begin position="720"/>
        <end position="730"/>
    </location>
</feature>
<evidence type="ECO:0000256" key="2">
    <source>
        <dbReference type="ARBA" id="ARBA00003422"/>
    </source>
</evidence>
<evidence type="ECO:0000256" key="15">
    <source>
        <dbReference type="ARBA" id="ARBA00023014"/>
    </source>
</evidence>
<dbReference type="SUPFAM" id="SSF103473">
    <property type="entry name" value="MFS general substrate transporter"/>
    <property type="match status" value="1"/>
</dbReference>
<evidence type="ECO:0000256" key="9">
    <source>
        <dbReference type="ARBA" id="ARBA00022605"/>
    </source>
</evidence>
<comment type="pathway">
    <text evidence="5 21">Amino-acid biosynthesis; L-lysine biosynthesis via AAA pathway; L-alpha-aminoadipate from 2-oxoglutarate: step 3/5.</text>
</comment>
<feature type="transmembrane region" description="Helical" evidence="23">
    <location>
        <begin position="1443"/>
        <end position="1466"/>
    </location>
</feature>
<dbReference type="InterPro" id="IPR015928">
    <property type="entry name" value="Aconitase/3IPM_dehydase_swvl"/>
</dbReference>
<dbReference type="InterPro" id="IPR020846">
    <property type="entry name" value="MFS_dom"/>
</dbReference>
<keyword evidence="13 21" id="KW-0809">Transit peptide</keyword>
<sequence>SLPILRVASHLPRANAGPRTFSTTALRRENQDVFHSLKESPAANFMSALQETPKTPQTLTEKIVQRHAVGVAEGKVLRSGDYVTLQPHKCMTHDNTWPVALKFMGIGATKISDPKQIVMTLDHDVQNKTEKNLKKYSQIEQFAKNQDVVFYPAGRGIGHQIMVEEGYAWPGTLAVASDSHSNMYGGIGCLGTPVVRTDAASIWATGKTWWQIPPVAKVTLSGKMPQGVTGKDVIVALAGLFNNDEVLNHAIEFTGTDETLGSIPVDDRLTIANMTTEWGALTGLFPIDSVLHGWLRARATLAAMGEGEAKDHHQQQFLHERIDKLFTATGIVGQQLGHIFKPAFAADKGAVYAKELFLDLSTLSPYVSGPNSVKIATPLAELQSQNIPINKAYLVSCTNSRASDLAAAANVFKDASILNGGKIPKIPEHVNFYIAAASIPEQKAAEEAGDWQALLEAGAQPLPSGCGPCIGLGTGLLEPGEVGISASNRNFKGRMGSPDAKAYLASPEVVAASALSGKISGPGWYQAPEGYSGVRRGEGDGILEEERMMTIEDMLEKAIKDAEAAIGTFDTDTSETQTVNPPAAPSSAAETLTEILPGFPEKIGGEIVFCDADNINTDGIYPGKYTYQDDVTREKMAEVCMENYDPSFGQTAAAGDILVSGFNFGCGSSREQAATAILAKGIPLVVAGSFGNIFSRNSINNALMGVEVPKLANRLREVFSSASPSSSQQAIKEPSNNRESLDSPPPAATEQPAQAKQLTRRTGWTLEWDVRRSTVSVQEGPGGSTWSVKVGELPPNVQEIIALGGLENWVKKEIGSTFRPFRHLFDMSWLRRRAGPLIIIGTSAFGGAAYRFIKPADSSDASLNPHTFTPYTLVDKKPVSSTSAIFTLRNRDGAPDPESVKEVWKRSAWSVQIKQPQLQIARAYTPLPPVSDGRRKGEDEPQDIRLLIRQEHGGEVSTYLHRLPEESTIELRGPNVECELPHDIKEVIFLAGGTGIAPAMQVAQALGRRTGSAMHILWANRRREECVGGVSDERDGNTAVQSRKGWWKSLVGDNEPAAQKTLRGDQSERKGIIVQELDALKERSEPATRGLSVQYYVDEENTFIQPSDVMKRTSRWREGTGSSLIIVSGPDGFIEYWAGKKLWVNGREVQGPLGGQLGNMNLGEWRVLKLSSESPEPDAELGTALTPPITDKDPNARPECFRSTVQECLFWETWMANIAARLTAGALLLFFGSIADLFGRKSMFIGSMFLFSVFCLGAGFSRSGMTLDILCGVLGIWSASAVPPAQGMLGTIYEKPSPRKNKVFGCFSSGNPLGFVFGTILSGLFTQIFNWRAGFFLLAIVYFCISVIAIFTVPKDTALKQTLDDETIKKLDLPGTAMTILGIGMFCAALSLGGDAPDGWKTPYVLVLLILGVLLITAFIVWEKKYPYAMIDMNIWKDRDFSLLLVILTYGFLGFPVLSFWLALYFQKVLGYSALMTGVHMLPMVVVGLLANLVAALIQHKVSNKLIVGIGAGAYLVSFVLAAVQRHGDSYWAFSFPALMLCVVGADFQFIVANSIAGSLLQTLTRLCTAVAYGIATAIFDAVERRPTSSGYYANNAVEPFAAVFWFSAGCAFVGLLFVPFLRIGTQGHKGDTGRVKGRVESLDDGHVAVAVNEKHEEFNVGVKS</sequence>
<comment type="similarity">
    <text evidence="6 21">Belongs to the aconitase/IPM isomerase family.</text>
</comment>
<dbReference type="CDD" id="cd06183">
    <property type="entry name" value="cyt_b5_reduct_like"/>
    <property type="match status" value="1"/>
</dbReference>
<feature type="region of interest" description="Disordered" evidence="22">
    <location>
        <begin position="719"/>
        <end position="759"/>
    </location>
</feature>
<dbReference type="InterPro" id="IPR039261">
    <property type="entry name" value="FNR_nucleotide-bd"/>
</dbReference>
<name>A0A9P4L7A4_9PLEO</name>
<keyword evidence="17 21" id="KW-0457">Lysine biosynthesis</keyword>
<dbReference type="InterPro" id="IPR017938">
    <property type="entry name" value="Riboflavin_synthase-like_b-brl"/>
</dbReference>
<dbReference type="FunFam" id="3.30.499.10:FF:000013">
    <property type="entry name" value="Homoaconitase, mitochondrial"/>
    <property type="match status" value="1"/>
</dbReference>
<organism evidence="26 27">
    <name type="scientific">Cucurbitaria berberidis CBS 394.84</name>
    <dbReference type="NCBI Taxonomy" id="1168544"/>
    <lineage>
        <taxon>Eukaryota</taxon>
        <taxon>Fungi</taxon>
        <taxon>Dikarya</taxon>
        <taxon>Ascomycota</taxon>
        <taxon>Pezizomycotina</taxon>
        <taxon>Dothideomycetes</taxon>
        <taxon>Pleosporomycetidae</taxon>
        <taxon>Pleosporales</taxon>
        <taxon>Pleosporineae</taxon>
        <taxon>Cucurbitariaceae</taxon>
        <taxon>Cucurbitaria</taxon>
    </lineage>
</organism>
<feature type="region of interest" description="Disordered" evidence="22">
    <location>
        <begin position="1174"/>
        <end position="1197"/>
    </location>
</feature>
<dbReference type="PROSITE" id="PS00450">
    <property type="entry name" value="ACONITASE_1"/>
    <property type="match status" value="1"/>
</dbReference>
<evidence type="ECO:0000259" key="24">
    <source>
        <dbReference type="PROSITE" id="PS50850"/>
    </source>
</evidence>
<dbReference type="GO" id="GO:0016020">
    <property type="term" value="C:membrane"/>
    <property type="evidence" value="ECO:0007669"/>
    <property type="project" value="UniProtKB-SubCell"/>
</dbReference>
<dbReference type="CDD" id="cd01674">
    <property type="entry name" value="Homoaconitase_Swivel"/>
    <property type="match status" value="1"/>
</dbReference>
<dbReference type="InterPro" id="IPR008333">
    <property type="entry name" value="Cbr1-like_FAD-bd_dom"/>
</dbReference>
<dbReference type="EMBL" id="ML976616">
    <property type="protein sequence ID" value="KAF1844730.1"/>
    <property type="molecule type" value="Genomic_DNA"/>
</dbReference>
<proteinExistence type="inferred from homology"/>
<dbReference type="SUPFAM" id="SSF52016">
    <property type="entry name" value="LeuD/IlvD-like"/>
    <property type="match status" value="1"/>
</dbReference>
<feature type="non-terminal residue" evidence="26">
    <location>
        <position position="1"/>
    </location>
</feature>
<evidence type="ECO:0000256" key="1">
    <source>
        <dbReference type="ARBA" id="ARBA00001974"/>
    </source>
</evidence>
<dbReference type="GO" id="GO:0022857">
    <property type="term" value="F:transmembrane transporter activity"/>
    <property type="evidence" value="ECO:0007669"/>
    <property type="project" value="InterPro"/>
</dbReference>
<dbReference type="Gene3D" id="1.20.1250.20">
    <property type="entry name" value="MFS general substrate transporter like domains"/>
    <property type="match status" value="1"/>
</dbReference>
<dbReference type="InterPro" id="IPR015931">
    <property type="entry name" value="Acnase/IPM_dHydase_lsu_aba_1/3"/>
</dbReference>
<dbReference type="InterPro" id="IPR050067">
    <property type="entry name" value="IPM_dehydratase_rel_enz"/>
</dbReference>
<accession>A0A9P4L7A4</accession>
<evidence type="ECO:0000313" key="26">
    <source>
        <dbReference type="EMBL" id="KAF1844730.1"/>
    </source>
</evidence>
<keyword evidence="11 21" id="KW-0479">Metal-binding</keyword>
<dbReference type="InterPro" id="IPR011701">
    <property type="entry name" value="MFS"/>
</dbReference>
<dbReference type="PROSITE" id="PS01244">
    <property type="entry name" value="ACONITASE_2"/>
    <property type="match status" value="1"/>
</dbReference>
<dbReference type="InterPro" id="IPR004418">
    <property type="entry name" value="Homoaconitase_mito"/>
</dbReference>
<dbReference type="NCBIfam" id="TIGR00139">
    <property type="entry name" value="h_aconitase"/>
    <property type="match status" value="1"/>
</dbReference>
<evidence type="ECO:0000313" key="27">
    <source>
        <dbReference type="Proteomes" id="UP000800039"/>
    </source>
</evidence>
<feature type="transmembrane region" description="Helical" evidence="23">
    <location>
        <begin position="1506"/>
        <end position="1525"/>
    </location>
</feature>
<dbReference type="EC" id="4.2.1.36" evidence="7 21"/>
<evidence type="ECO:0000256" key="22">
    <source>
        <dbReference type="SAM" id="MobiDB-lite"/>
    </source>
</evidence>
<dbReference type="GO" id="GO:0051539">
    <property type="term" value="F:4 iron, 4 sulfur cluster binding"/>
    <property type="evidence" value="ECO:0007669"/>
    <property type="project" value="UniProtKB-UniRule"/>
</dbReference>
<dbReference type="PANTHER" id="PTHR43822">
    <property type="entry name" value="HOMOACONITASE, MITOCHONDRIAL-RELATED"/>
    <property type="match status" value="1"/>
</dbReference>
<dbReference type="PANTHER" id="PTHR43822:SF2">
    <property type="entry name" value="HOMOACONITASE, MITOCHONDRIAL"/>
    <property type="match status" value="1"/>
</dbReference>
<dbReference type="Gene3D" id="3.40.50.80">
    <property type="entry name" value="Nucleotide-binding domain of ferredoxin-NADP reductase (FNR) module"/>
    <property type="match status" value="1"/>
</dbReference>
<evidence type="ECO:0000259" key="25">
    <source>
        <dbReference type="PROSITE" id="PS51384"/>
    </source>
</evidence>
<comment type="function">
    <text evidence="2 21">Catalyzes the reversible hydration of cis-homoaconitate to (2R,3S)-homoisocitrate, a step in the alpha-aminoadipate pathway for lysine biosynthesis.</text>
</comment>
<dbReference type="InterPro" id="IPR017927">
    <property type="entry name" value="FAD-bd_FR_type"/>
</dbReference>
<evidence type="ECO:0000256" key="8">
    <source>
        <dbReference type="ARBA" id="ARBA00021560"/>
    </source>
</evidence>
<feature type="transmembrane region" description="Helical" evidence="23">
    <location>
        <begin position="1564"/>
        <end position="1583"/>
    </location>
</feature>
<dbReference type="SUPFAM" id="SSF53732">
    <property type="entry name" value="Aconitase iron-sulfur domain"/>
    <property type="match status" value="1"/>
</dbReference>
<feature type="transmembrane region" description="Helical" evidence="23">
    <location>
        <begin position="1373"/>
        <end position="1392"/>
    </location>
</feature>
<feature type="transmembrane region" description="Helical" evidence="23">
    <location>
        <begin position="1531"/>
        <end position="1552"/>
    </location>
</feature>
<feature type="transmembrane region" description="Helical" evidence="23">
    <location>
        <begin position="1404"/>
        <end position="1422"/>
    </location>
</feature>